<feature type="chain" id="PRO_5010315963" evidence="2">
    <location>
        <begin position="21"/>
        <end position="77"/>
    </location>
</feature>
<feature type="transmembrane region" description="Helical" evidence="1">
    <location>
        <begin position="50"/>
        <end position="69"/>
    </location>
</feature>
<keyword evidence="1" id="KW-0472">Membrane</keyword>
<accession>A0A1Q6A5T7</accession>
<dbReference type="AlphaFoldDB" id="A0A1Q6A5T7"/>
<keyword evidence="4" id="KW-1185">Reference proteome</keyword>
<sequence length="77" mass="8069">MAVMLLAVKYACIVASSVLACAAAVAAVAASVASDELFLQDEMPITANKIKVGIFSCVVFLCVWGSKCYTPVTTFNM</sequence>
<protein>
    <submittedName>
        <fullName evidence="3">Uncharacterized protein</fullName>
    </submittedName>
</protein>
<keyword evidence="1" id="KW-1133">Transmembrane helix</keyword>
<proteinExistence type="predicted"/>
<evidence type="ECO:0000256" key="1">
    <source>
        <dbReference type="SAM" id="Phobius"/>
    </source>
</evidence>
<dbReference type="EMBL" id="MPPL01000001">
    <property type="protein sequence ID" value="OKS89377.1"/>
    <property type="molecule type" value="Genomic_DNA"/>
</dbReference>
<keyword evidence="2" id="KW-0732">Signal</keyword>
<keyword evidence="1" id="KW-0812">Transmembrane</keyword>
<name>A0A1Q6A5T7_9SPHI</name>
<organism evidence="3 4">
    <name type="scientific">Mucilaginibacter polytrichastri</name>
    <dbReference type="NCBI Taxonomy" id="1302689"/>
    <lineage>
        <taxon>Bacteria</taxon>
        <taxon>Pseudomonadati</taxon>
        <taxon>Bacteroidota</taxon>
        <taxon>Sphingobacteriia</taxon>
        <taxon>Sphingobacteriales</taxon>
        <taxon>Sphingobacteriaceae</taxon>
        <taxon>Mucilaginibacter</taxon>
    </lineage>
</organism>
<evidence type="ECO:0000313" key="3">
    <source>
        <dbReference type="EMBL" id="OKS89377.1"/>
    </source>
</evidence>
<dbReference type="Proteomes" id="UP000186720">
    <property type="component" value="Unassembled WGS sequence"/>
</dbReference>
<evidence type="ECO:0000313" key="4">
    <source>
        <dbReference type="Proteomes" id="UP000186720"/>
    </source>
</evidence>
<feature type="signal peptide" evidence="2">
    <location>
        <begin position="1"/>
        <end position="20"/>
    </location>
</feature>
<gene>
    <name evidence="3" type="ORF">RG47T_4861</name>
</gene>
<reference evidence="3 4" key="1">
    <citation type="submission" date="2016-11" db="EMBL/GenBank/DDBJ databases">
        <title>Whole Genome Sequencing of Mucilaginibacter polytrichastri RG4-7(T) isolated from the moss sample.</title>
        <authorList>
            <person name="Li Y."/>
        </authorList>
    </citation>
    <scope>NUCLEOTIDE SEQUENCE [LARGE SCALE GENOMIC DNA]</scope>
    <source>
        <strain evidence="3 4">RG4-7</strain>
    </source>
</reference>
<evidence type="ECO:0000256" key="2">
    <source>
        <dbReference type="SAM" id="SignalP"/>
    </source>
</evidence>
<comment type="caution">
    <text evidence="3">The sequence shown here is derived from an EMBL/GenBank/DDBJ whole genome shotgun (WGS) entry which is preliminary data.</text>
</comment>